<protein>
    <recommendedName>
        <fullName evidence="2">VOC domain-containing protein</fullName>
    </recommendedName>
</protein>
<dbReference type="PANTHER" id="PTHR36437">
    <property type="entry name" value="GLYOXALASE/BLEOMYCIN RESISTANCE PROTEIN/DIOXYGENASE"/>
    <property type="match status" value="1"/>
</dbReference>
<dbReference type="SUPFAM" id="SSF54593">
    <property type="entry name" value="Glyoxalase/Bleomycin resistance protein/Dihydroxybiphenyl dioxygenase"/>
    <property type="match status" value="1"/>
</dbReference>
<evidence type="ECO:0000256" key="1">
    <source>
        <dbReference type="SAM" id="MobiDB-lite"/>
    </source>
</evidence>
<dbReference type="PANTHER" id="PTHR36437:SF2">
    <property type="entry name" value="GLYOXALASE_BLEOMYCIN RESISTANCE PROTEIN_DIOXYGENASE"/>
    <property type="match status" value="1"/>
</dbReference>
<dbReference type="Gene3D" id="3.10.180.10">
    <property type="entry name" value="2,3-Dihydroxybiphenyl 1,2-Dioxygenase, domain 1"/>
    <property type="match status" value="1"/>
</dbReference>
<dbReference type="InterPro" id="IPR037523">
    <property type="entry name" value="VOC_core"/>
</dbReference>
<dbReference type="Proteomes" id="UP000460221">
    <property type="component" value="Unassembled WGS sequence"/>
</dbReference>
<dbReference type="InterPro" id="IPR004360">
    <property type="entry name" value="Glyas_Fos-R_dOase_dom"/>
</dbReference>
<evidence type="ECO:0000313" key="4">
    <source>
        <dbReference type="Proteomes" id="UP000460221"/>
    </source>
</evidence>
<comment type="caution">
    <text evidence="3">The sequence shown here is derived from an EMBL/GenBank/DDBJ whole genome shotgun (WGS) entry which is preliminary data.</text>
</comment>
<dbReference type="Pfam" id="PF00903">
    <property type="entry name" value="Glyoxalase"/>
    <property type="match status" value="1"/>
</dbReference>
<dbReference type="EMBL" id="WLYK01000007">
    <property type="protein sequence ID" value="MTD15776.1"/>
    <property type="molecule type" value="Genomic_DNA"/>
</dbReference>
<proteinExistence type="predicted"/>
<dbReference type="InterPro" id="IPR029068">
    <property type="entry name" value="Glyas_Bleomycin-R_OHBP_Dase"/>
</dbReference>
<accession>A0A7K1FNQ7</accession>
<feature type="region of interest" description="Disordered" evidence="1">
    <location>
        <begin position="1"/>
        <end position="82"/>
    </location>
</feature>
<feature type="compositionally biased region" description="Low complexity" evidence="1">
    <location>
        <begin position="33"/>
        <end position="46"/>
    </location>
</feature>
<name>A0A7K1FNQ7_9ACTN</name>
<reference evidence="3 4" key="1">
    <citation type="submission" date="2019-11" db="EMBL/GenBank/DDBJ databases">
        <authorList>
            <person name="Jiang L.-Q."/>
        </authorList>
    </citation>
    <scope>NUCLEOTIDE SEQUENCE [LARGE SCALE GENOMIC DNA]</scope>
    <source>
        <strain evidence="3 4">YIM 132087</strain>
    </source>
</reference>
<evidence type="ECO:0000259" key="2">
    <source>
        <dbReference type="PROSITE" id="PS51819"/>
    </source>
</evidence>
<feature type="domain" description="VOC" evidence="2">
    <location>
        <begin position="86"/>
        <end position="203"/>
    </location>
</feature>
<gene>
    <name evidence="3" type="ORF">GIS00_17720</name>
</gene>
<sequence>MTWPRFSRSGRSRSPTACRPPASSRSRRDRSRCPAARSPPTSSCTARRAEPAPATHRRAQQLHETPRTASTSGTTPREDSTAVIKAIRGINIKVRDQDKAKAFWTEQVGLEAISDTPMPDFLPKRWLETRGVDGGAMMVLNWPIFDEVEFFSGITFICDDVLATVEELTAKGVEIVTAPIKAGFGWWATFKDLDGNVFVLREG</sequence>
<evidence type="ECO:0000313" key="3">
    <source>
        <dbReference type="EMBL" id="MTD15776.1"/>
    </source>
</evidence>
<feature type="compositionally biased region" description="Low complexity" evidence="1">
    <location>
        <begin position="1"/>
        <end position="24"/>
    </location>
</feature>
<keyword evidence="4" id="KW-1185">Reference proteome</keyword>
<dbReference type="PROSITE" id="PS51819">
    <property type="entry name" value="VOC"/>
    <property type="match status" value="1"/>
</dbReference>
<dbReference type="AlphaFoldDB" id="A0A7K1FNQ7"/>
<organism evidence="3 4">
    <name type="scientific">Nakamurella alba</name>
    <dbReference type="NCBI Taxonomy" id="2665158"/>
    <lineage>
        <taxon>Bacteria</taxon>
        <taxon>Bacillati</taxon>
        <taxon>Actinomycetota</taxon>
        <taxon>Actinomycetes</taxon>
        <taxon>Nakamurellales</taxon>
        <taxon>Nakamurellaceae</taxon>
        <taxon>Nakamurella</taxon>
    </lineage>
</organism>